<organism evidence="1 2">
    <name type="scientific">Rhynchophorus ferrugineus</name>
    <name type="common">Red palm weevil</name>
    <name type="synonym">Curculio ferrugineus</name>
    <dbReference type="NCBI Taxonomy" id="354439"/>
    <lineage>
        <taxon>Eukaryota</taxon>
        <taxon>Metazoa</taxon>
        <taxon>Ecdysozoa</taxon>
        <taxon>Arthropoda</taxon>
        <taxon>Hexapoda</taxon>
        <taxon>Insecta</taxon>
        <taxon>Pterygota</taxon>
        <taxon>Neoptera</taxon>
        <taxon>Endopterygota</taxon>
        <taxon>Coleoptera</taxon>
        <taxon>Polyphaga</taxon>
        <taxon>Cucujiformia</taxon>
        <taxon>Curculionidae</taxon>
        <taxon>Dryophthorinae</taxon>
        <taxon>Rhynchophorus</taxon>
    </lineage>
</organism>
<name>A0A834M3W2_RHYFE</name>
<dbReference type="EMBL" id="JAACXV010014493">
    <property type="protein sequence ID" value="KAF7266866.1"/>
    <property type="molecule type" value="Genomic_DNA"/>
</dbReference>
<evidence type="ECO:0000313" key="1">
    <source>
        <dbReference type="EMBL" id="KAF7266866.1"/>
    </source>
</evidence>
<gene>
    <name evidence="1" type="ORF">GWI33_019889</name>
</gene>
<evidence type="ECO:0000313" key="2">
    <source>
        <dbReference type="Proteomes" id="UP000625711"/>
    </source>
</evidence>
<dbReference type="Proteomes" id="UP000625711">
    <property type="component" value="Unassembled WGS sequence"/>
</dbReference>
<accession>A0A834M3W2</accession>
<keyword evidence="2" id="KW-1185">Reference proteome</keyword>
<comment type="caution">
    <text evidence="1">The sequence shown here is derived from an EMBL/GenBank/DDBJ whole genome shotgun (WGS) entry which is preliminary data.</text>
</comment>
<reference evidence="1" key="1">
    <citation type="submission" date="2020-08" db="EMBL/GenBank/DDBJ databases">
        <title>Genome sequencing and assembly of the red palm weevil Rhynchophorus ferrugineus.</title>
        <authorList>
            <person name="Dias G.B."/>
            <person name="Bergman C.M."/>
            <person name="Manee M."/>
        </authorList>
    </citation>
    <scope>NUCLEOTIDE SEQUENCE</scope>
    <source>
        <strain evidence="1">AA-2017</strain>
        <tissue evidence="1">Whole larva</tissue>
    </source>
</reference>
<protein>
    <submittedName>
        <fullName evidence="1">Uncharacterized protein</fullName>
    </submittedName>
</protein>
<dbReference type="AlphaFoldDB" id="A0A834M3W2"/>
<proteinExistence type="predicted"/>
<sequence>MATPSFLLDETKLENVFLRNIRVLLFAYENLGPGGAGGTWWDGMLRRSALNAPEIRRWTLISRLDSWDYARSKKNCRKAARVFYLARFTFRLCVSERF</sequence>